<feature type="transmembrane region" description="Helical" evidence="5">
    <location>
        <begin position="229"/>
        <end position="249"/>
    </location>
</feature>
<dbReference type="EMBL" id="FUZI01000004">
    <property type="protein sequence ID" value="SKC33074.1"/>
    <property type="molecule type" value="Genomic_DNA"/>
</dbReference>
<dbReference type="InterPro" id="IPR052556">
    <property type="entry name" value="PolySynth_Transporter"/>
</dbReference>
<feature type="transmembrane region" description="Helical" evidence="5">
    <location>
        <begin position="24"/>
        <end position="47"/>
    </location>
</feature>
<proteinExistence type="predicted"/>
<accession>A0A1T5I1V8</accession>
<evidence type="ECO:0000256" key="1">
    <source>
        <dbReference type="ARBA" id="ARBA00004141"/>
    </source>
</evidence>
<evidence type="ECO:0000256" key="2">
    <source>
        <dbReference type="ARBA" id="ARBA00022692"/>
    </source>
</evidence>
<feature type="transmembrane region" description="Helical" evidence="5">
    <location>
        <begin position="357"/>
        <end position="379"/>
    </location>
</feature>
<evidence type="ECO:0000256" key="5">
    <source>
        <dbReference type="SAM" id="Phobius"/>
    </source>
</evidence>
<dbReference type="GO" id="GO:0016020">
    <property type="term" value="C:membrane"/>
    <property type="evidence" value="ECO:0007669"/>
    <property type="project" value="UniProtKB-SubCell"/>
</dbReference>
<dbReference type="Proteomes" id="UP000189966">
    <property type="component" value="Unassembled WGS sequence"/>
</dbReference>
<gene>
    <name evidence="6" type="ORF">CZ809_02603</name>
</gene>
<dbReference type="PANTHER" id="PTHR43424:SF1">
    <property type="entry name" value="LOCUS PUTATIVE PROTEIN 1-RELATED"/>
    <property type="match status" value="1"/>
</dbReference>
<keyword evidence="2 5" id="KW-0812">Transmembrane</keyword>
<keyword evidence="3 5" id="KW-1133">Transmembrane helix</keyword>
<feature type="transmembrane region" description="Helical" evidence="5">
    <location>
        <begin position="306"/>
        <end position="325"/>
    </location>
</feature>
<feature type="transmembrane region" description="Helical" evidence="5">
    <location>
        <begin position="190"/>
        <end position="209"/>
    </location>
</feature>
<dbReference type="InterPro" id="IPR002797">
    <property type="entry name" value="Polysacc_synth"/>
</dbReference>
<evidence type="ECO:0000313" key="7">
    <source>
        <dbReference type="Proteomes" id="UP000189966"/>
    </source>
</evidence>
<keyword evidence="4 5" id="KW-0472">Membrane</keyword>
<organism evidence="6 7">
    <name type="scientific">Photobacterium piscicola</name>
    <dbReference type="NCBI Taxonomy" id="1378299"/>
    <lineage>
        <taxon>Bacteria</taxon>
        <taxon>Pseudomonadati</taxon>
        <taxon>Pseudomonadota</taxon>
        <taxon>Gammaproteobacteria</taxon>
        <taxon>Vibrionales</taxon>
        <taxon>Vibrionaceae</taxon>
        <taxon>Photobacterium</taxon>
    </lineage>
</organism>
<reference evidence="6 7" key="1">
    <citation type="submission" date="2017-02" db="EMBL/GenBank/DDBJ databases">
        <authorList>
            <person name="Peterson S.W."/>
        </authorList>
    </citation>
    <scope>NUCLEOTIDE SEQUENCE [LARGE SCALE GENOMIC DNA]</scope>
    <source>
        <strain evidence="7">type strain: NCCB 100098</strain>
    </source>
</reference>
<evidence type="ECO:0000256" key="4">
    <source>
        <dbReference type="ARBA" id="ARBA00023136"/>
    </source>
</evidence>
<evidence type="ECO:0000256" key="3">
    <source>
        <dbReference type="ARBA" id="ARBA00022989"/>
    </source>
</evidence>
<feature type="transmembrane region" description="Helical" evidence="5">
    <location>
        <begin position="334"/>
        <end position="351"/>
    </location>
</feature>
<comment type="subcellular location">
    <subcellularLocation>
        <location evidence="1">Membrane</location>
        <topology evidence="1">Multi-pass membrane protein</topology>
    </subcellularLocation>
</comment>
<dbReference type="Pfam" id="PF01943">
    <property type="entry name" value="Polysacc_synt"/>
    <property type="match status" value="1"/>
</dbReference>
<evidence type="ECO:0000313" key="6">
    <source>
        <dbReference type="EMBL" id="SKC33074.1"/>
    </source>
</evidence>
<feature type="transmembrane region" description="Helical" evidence="5">
    <location>
        <begin position="89"/>
        <end position="112"/>
    </location>
</feature>
<feature type="transmembrane region" description="Helical" evidence="5">
    <location>
        <begin position="124"/>
        <end position="144"/>
    </location>
</feature>
<feature type="transmembrane region" description="Helical" evidence="5">
    <location>
        <begin position="261"/>
        <end position="286"/>
    </location>
</feature>
<feature type="transmembrane region" description="Helical" evidence="5">
    <location>
        <begin position="59"/>
        <end position="83"/>
    </location>
</feature>
<dbReference type="AlphaFoldDB" id="A0A1T5I1V8"/>
<protein>
    <submittedName>
        <fullName evidence="6">Polysaccharide biosynthesis protein</fullName>
    </submittedName>
</protein>
<dbReference type="PANTHER" id="PTHR43424">
    <property type="entry name" value="LOCUS PUTATIVE PROTEIN 1-RELATED"/>
    <property type="match status" value="1"/>
</dbReference>
<feature type="transmembrane region" description="Helical" evidence="5">
    <location>
        <begin position="150"/>
        <end position="169"/>
    </location>
</feature>
<name>A0A1T5I1V8_9GAMM</name>
<sequence>MLVFQIWMASYYVQTLGISNYGQWAYTLNMVTIIISIFILGIDVIVIKDIVNNKNKTGEYIYSGIIIQLIGFVFVMITSLIVFDNSDIIIKNAITSILIANFFIILSKSFYWNYSALVESKYRTIAVVISFLIFIPVISVYLDLIKNKEYVLFIYAIYYVIQFVVSWFVNKYLFKASYVFSINKNKCKEYSKVGVSLILSTLSVMLFTQTDVLMIKYFIGNTATGEFSAATRLSTSIFILAGILANTFYPKIVKLTNNDKLQFIKIAITTVTIFCIIGSFITMLIAPYLTSSLYGENNNISLVLSFHIWCSLFIFSGAFTSRYLYANEFYKVEIVKTILAAIVNIGLNLYTIPTFGIIGAVGSSFVAYLIANYLSLIIFKESRMLFITQSKAYMLIFNPIQYIKELKGIKCLFQ</sequence>